<evidence type="ECO:0000256" key="5">
    <source>
        <dbReference type="ARBA" id="ARBA00022741"/>
    </source>
</evidence>
<feature type="domain" description="GHMP kinase C-terminal" evidence="12">
    <location>
        <begin position="201"/>
        <end position="264"/>
    </location>
</feature>
<gene>
    <name evidence="10" type="primary">ispE</name>
    <name evidence="13" type="ORF">SAMN05216361_2241</name>
</gene>
<evidence type="ECO:0000256" key="2">
    <source>
        <dbReference type="ARBA" id="ARBA00012052"/>
    </source>
</evidence>
<reference evidence="14" key="1">
    <citation type="submission" date="2016-11" db="EMBL/GenBank/DDBJ databases">
        <authorList>
            <person name="Varghese N."/>
            <person name="Submissions S."/>
        </authorList>
    </citation>
    <scope>NUCLEOTIDE SEQUENCE [LARGE SCALE GENOMIC DNA]</scope>
    <source>
        <strain evidence="14">CGMCC 1.8995</strain>
    </source>
</reference>
<dbReference type="HAMAP" id="MF_00061">
    <property type="entry name" value="IspE"/>
    <property type="match status" value="1"/>
</dbReference>
<keyword evidence="8 10" id="KW-0414">Isoprene biosynthesis</keyword>
<keyword evidence="14" id="KW-1185">Reference proteome</keyword>
<dbReference type="PIRSF" id="PIRSF010376">
    <property type="entry name" value="IspE"/>
    <property type="match status" value="1"/>
</dbReference>
<feature type="domain" description="GHMP kinase N-terminal" evidence="11">
    <location>
        <begin position="70"/>
        <end position="147"/>
    </location>
</feature>
<keyword evidence="7 10" id="KW-0067">ATP-binding</keyword>
<comment type="similarity">
    <text evidence="1 10">Belongs to the GHMP kinase family. IspE subfamily.</text>
</comment>
<feature type="active site" evidence="10">
    <location>
        <position position="15"/>
    </location>
</feature>
<evidence type="ECO:0000256" key="3">
    <source>
        <dbReference type="ARBA" id="ARBA00017473"/>
    </source>
</evidence>
<sequence>MDTQLTPDWWPSPAKLNLFLHILGRYPNGYHQLQSLFQMLDTGDRLAFSLNTTGDITVSPEIPGVNTEDNLVYRAASMLQRHCNVSQGVDILLDKQLPMGGGIGGGSSNAATTLVALNHYWQCKLSTDELAELGLTLGADVPIFVRGKTAFAGGVGEDIHPTTLPEQAYLVVFPGVHVGTAEVFGHPELPRDTPPMRWQDYEFESTHNDCQQIVFNAHPEVAKLLQWLVHYAPSRMTGTGACVFAKFETVSQASDVHKQLPSKWSGFVAKGMNTSPLLLKLEQVSLI</sequence>
<protein>
    <recommendedName>
        <fullName evidence="3 10">4-diphosphocytidyl-2-C-methyl-D-erythritol kinase</fullName>
        <shortName evidence="10">CMK</shortName>
        <ecNumber evidence="2 10">2.7.1.148</ecNumber>
    </recommendedName>
    <alternativeName>
        <fullName evidence="9 10">4-(cytidine-5'-diphospho)-2-C-methyl-D-erythritol kinase</fullName>
    </alternativeName>
</protein>
<dbReference type="InterPro" id="IPR004424">
    <property type="entry name" value="IspE"/>
</dbReference>
<evidence type="ECO:0000259" key="12">
    <source>
        <dbReference type="Pfam" id="PF08544"/>
    </source>
</evidence>
<dbReference type="InterPro" id="IPR020568">
    <property type="entry name" value="Ribosomal_Su5_D2-typ_SF"/>
</dbReference>
<dbReference type="GO" id="GO:0050515">
    <property type="term" value="F:4-(cytidine 5'-diphospho)-2-C-methyl-D-erythritol kinase activity"/>
    <property type="evidence" value="ECO:0007669"/>
    <property type="project" value="UniProtKB-UniRule"/>
</dbReference>
<comment type="pathway">
    <text evidence="10">Isoprenoid biosynthesis; isopentenyl diphosphate biosynthesis via DXP pathway; isopentenyl diphosphate from 1-deoxy-D-xylulose 5-phosphate: step 3/6.</text>
</comment>
<evidence type="ECO:0000256" key="6">
    <source>
        <dbReference type="ARBA" id="ARBA00022777"/>
    </source>
</evidence>
<dbReference type="PANTHER" id="PTHR43527">
    <property type="entry name" value="4-DIPHOSPHOCYTIDYL-2-C-METHYL-D-ERYTHRITOL KINASE, CHLOROPLASTIC"/>
    <property type="match status" value="1"/>
</dbReference>
<dbReference type="InterPro" id="IPR006204">
    <property type="entry name" value="GHMP_kinase_N_dom"/>
</dbReference>
<keyword evidence="6 10" id="KW-0418">Kinase</keyword>
<dbReference type="STRING" id="634436.SAMN05216361_2241"/>
<feature type="binding site" evidence="10">
    <location>
        <begin position="98"/>
        <end position="108"/>
    </location>
    <ligand>
        <name>ATP</name>
        <dbReference type="ChEBI" id="CHEBI:30616"/>
    </ligand>
</feature>
<comment type="catalytic activity">
    <reaction evidence="10">
        <text>4-CDP-2-C-methyl-D-erythritol + ATP = 4-CDP-2-C-methyl-D-erythritol 2-phosphate + ADP + H(+)</text>
        <dbReference type="Rhea" id="RHEA:18437"/>
        <dbReference type="ChEBI" id="CHEBI:15378"/>
        <dbReference type="ChEBI" id="CHEBI:30616"/>
        <dbReference type="ChEBI" id="CHEBI:57823"/>
        <dbReference type="ChEBI" id="CHEBI:57919"/>
        <dbReference type="ChEBI" id="CHEBI:456216"/>
        <dbReference type="EC" id="2.7.1.148"/>
    </reaction>
</comment>
<dbReference type="GO" id="GO:0016114">
    <property type="term" value="P:terpenoid biosynthetic process"/>
    <property type="evidence" value="ECO:0007669"/>
    <property type="project" value="UniProtKB-UniRule"/>
</dbReference>
<dbReference type="Proteomes" id="UP000184520">
    <property type="component" value="Unassembled WGS sequence"/>
</dbReference>
<dbReference type="Gene3D" id="3.30.230.10">
    <property type="match status" value="1"/>
</dbReference>
<evidence type="ECO:0000256" key="7">
    <source>
        <dbReference type="ARBA" id="ARBA00022840"/>
    </source>
</evidence>
<dbReference type="GO" id="GO:0005524">
    <property type="term" value="F:ATP binding"/>
    <property type="evidence" value="ECO:0007669"/>
    <property type="project" value="UniProtKB-UniRule"/>
</dbReference>
<keyword evidence="5 10" id="KW-0547">Nucleotide-binding</keyword>
<evidence type="ECO:0000256" key="9">
    <source>
        <dbReference type="ARBA" id="ARBA00032554"/>
    </source>
</evidence>
<dbReference type="AlphaFoldDB" id="A0A1M5JTK3"/>
<dbReference type="EMBL" id="FQWD01000003">
    <property type="protein sequence ID" value="SHG43600.1"/>
    <property type="molecule type" value="Genomic_DNA"/>
</dbReference>
<dbReference type="InterPro" id="IPR036554">
    <property type="entry name" value="GHMP_kinase_C_sf"/>
</dbReference>
<dbReference type="PANTHER" id="PTHR43527:SF2">
    <property type="entry name" value="4-DIPHOSPHOCYTIDYL-2-C-METHYL-D-ERYTHRITOL KINASE, CHLOROPLASTIC"/>
    <property type="match status" value="1"/>
</dbReference>
<evidence type="ECO:0000259" key="11">
    <source>
        <dbReference type="Pfam" id="PF00288"/>
    </source>
</evidence>
<dbReference type="SUPFAM" id="SSF55060">
    <property type="entry name" value="GHMP Kinase, C-terminal domain"/>
    <property type="match status" value="1"/>
</dbReference>
<evidence type="ECO:0000256" key="4">
    <source>
        <dbReference type="ARBA" id="ARBA00022679"/>
    </source>
</evidence>
<dbReference type="Gene3D" id="3.30.70.890">
    <property type="entry name" value="GHMP kinase, C-terminal domain"/>
    <property type="match status" value="1"/>
</dbReference>
<evidence type="ECO:0000256" key="10">
    <source>
        <dbReference type="HAMAP-Rule" id="MF_00061"/>
    </source>
</evidence>
<dbReference type="InterPro" id="IPR014721">
    <property type="entry name" value="Ribsml_uS5_D2-typ_fold_subgr"/>
</dbReference>
<dbReference type="EC" id="2.7.1.148" evidence="2 10"/>
<dbReference type="OrthoDB" id="9809438at2"/>
<evidence type="ECO:0000256" key="1">
    <source>
        <dbReference type="ARBA" id="ARBA00009684"/>
    </source>
</evidence>
<evidence type="ECO:0000256" key="8">
    <source>
        <dbReference type="ARBA" id="ARBA00023229"/>
    </source>
</evidence>
<accession>A0A1M5JTK3</accession>
<evidence type="ECO:0000313" key="14">
    <source>
        <dbReference type="Proteomes" id="UP000184520"/>
    </source>
</evidence>
<dbReference type="Pfam" id="PF00288">
    <property type="entry name" value="GHMP_kinases_N"/>
    <property type="match status" value="1"/>
</dbReference>
<dbReference type="RefSeq" id="WP_073322354.1">
    <property type="nucleotide sequence ID" value="NZ_FQWD01000003.1"/>
</dbReference>
<dbReference type="SUPFAM" id="SSF54211">
    <property type="entry name" value="Ribosomal protein S5 domain 2-like"/>
    <property type="match status" value="1"/>
</dbReference>
<dbReference type="GO" id="GO:0019288">
    <property type="term" value="P:isopentenyl diphosphate biosynthetic process, methylerythritol 4-phosphate pathway"/>
    <property type="evidence" value="ECO:0007669"/>
    <property type="project" value="UniProtKB-UniRule"/>
</dbReference>
<proteinExistence type="inferred from homology"/>
<comment type="function">
    <text evidence="10">Catalyzes the phosphorylation of the position 2 hydroxy group of 4-diphosphocytidyl-2C-methyl-D-erythritol.</text>
</comment>
<dbReference type="InterPro" id="IPR013750">
    <property type="entry name" value="GHMP_kinase_C_dom"/>
</dbReference>
<dbReference type="NCBIfam" id="TIGR00154">
    <property type="entry name" value="ispE"/>
    <property type="match status" value="1"/>
</dbReference>
<evidence type="ECO:0000313" key="13">
    <source>
        <dbReference type="EMBL" id="SHG43600.1"/>
    </source>
</evidence>
<organism evidence="13 14">
    <name type="scientific">Marisediminitalea aggregata</name>
    <dbReference type="NCBI Taxonomy" id="634436"/>
    <lineage>
        <taxon>Bacteria</taxon>
        <taxon>Pseudomonadati</taxon>
        <taxon>Pseudomonadota</taxon>
        <taxon>Gammaproteobacteria</taxon>
        <taxon>Alteromonadales</taxon>
        <taxon>Alteromonadaceae</taxon>
        <taxon>Marisediminitalea</taxon>
    </lineage>
</organism>
<dbReference type="UniPathway" id="UPA00056">
    <property type="reaction ID" value="UER00094"/>
</dbReference>
<feature type="active site" evidence="10">
    <location>
        <position position="140"/>
    </location>
</feature>
<dbReference type="Pfam" id="PF08544">
    <property type="entry name" value="GHMP_kinases_C"/>
    <property type="match status" value="1"/>
</dbReference>
<keyword evidence="4 10" id="KW-0808">Transferase</keyword>
<name>A0A1M5JTK3_9ALTE</name>